<proteinExistence type="predicted"/>
<dbReference type="EMBL" id="CAXIEN010000009">
    <property type="protein sequence ID" value="CAL1263547.1"/>
    <property type="molecule type" value="Genomic_DNA"/>
</dbReference>
<name>A0AAV1YXA4_9ARAC</name>
<reference evidence="1 2" key="1">
    <citation type="submission" date="2024-04" db="EMBL/GenBank/DDBJ databases">
        <authorList>
            <person name="Rising A."/>
            <person name="Reimegard J."/>
            <person name="Sonavane S."/>
            <person name="Akerstrom W."/>
            <person name="Nylinder S."/>
            <person name="Hedman E."/>
            <person name="Kallberg Y."/>
        </authorList>
    </citation>
    <scope>NUCLEOTIDE SEQUENCE [LARGE SCALE GENOMIC DNA]</scope>
</reference>
<accession>A0AAV1YXA4</accession>
<evidence type="ECO:0000313" key="1">
    <source>
        <dbReference type="EMBL" id="CAL1263547.1"/>
    </source>
</evidence>
<dbReference type="Proteomes" id="UP001497382">
    <property type="component" value="Unassembled WGS sequence"/>
</dbReference>
<dbReference type="AlphaFoldDB" id="A0AAV1YXA4"/>
<sequence length="117" mass="12591">MVQPFTRLGGPHLGFIKSPRCSFQGNGATWSQGLGHNAFWKISRQDVSPKNVKSFTIQDVSPSPHVVRYASHMSIIPWSTSKLNASVTRRAGACNSMPGAARSGKASCTAVAVFMKN</sequence>
<evidence type="ECO:0000313" key="2">
    <source>
        <dbReference type="Proteomes" id="UP001497382"/>
    </source>
</evidence>
<organism evidence="1 2">
    <name type="scientific">Larinioides sclopetarius</name>
    <dbReference type="NCBI Taxonomy" id="280406"/>
    <lineage>
        <taxon>Eukaryota</taxon>
        <taxon>Metazoa</taxon>
        <taxon>Ecdysozoa</taxon>
        <taxon>Arthropoda</taxon>
        <taxon>Chelicerata</taxon>
        <taxon>Arachnida</taxon>
        <taxon>Araneae</taxon>
        <taxon>Araneomorphae</taxon>
        <taxon>Entelegynae</taxon>
        <taxon>Araneoidea</taxon>
        <taxon>Araneidae</taxon>
        <taxon>Larinioides</taxon>
    </lineage>
</organism>
<keyword evidence="2" id="KW-1185">Reference proteome</keyword>
<gene>
    <name evidence="1" type="ORF">LARSCL_LOCUS1550</name>
</gene>
<protein>
    <submittedName>
        <fullName evidence="1">Uncharacterized protein</fullName>
    </submittedName>
</protein>
<comment type="caution">
    <text evidence="1">The sequence shown here is derived from an EMBL/GenBank/DDBJ whole genome shotgun (WGS) entry which is preliminary data.</text>
</comment>